<evidence type="ECO:0000313" key="1">
    <source>
        <dbReference type="EMBL" id="ANH50587.1"/>
    </source>
</evidence>
<reference evidence="2" key="1">
    <citation type="submission" date="2016-04" db="EMBL/GenBank/DDBJ databases">
        <authorList>
            <person name="Adebesin M.O."/>
            <person name="Ahama K."/>
            <person name="Alekasir E.M."/>
            <person name="Ali S."/>
            <person name="Aligholizadeh E."/>
            <person name="Allison J.M."/>
            <person name="Alzaher A."/>
            <person name="Andaya C.D."/>
            <person name="Asfaw S."/>
            <person name="Bansal N."/>
            <person name="Beauchard M.A."/>
            <person name="Betancourt K.A."/>
            <person name="Bhatia B."/>
            <person name="Boretti N.A."/>
            <person name="Brondi J.N."/>
            <person name="Byrd C.E."/>
            <person name="Cao A."/>
            <person name="Cardosa E.A."/>
            <person name="Carter A."/>
            <person name="Chen S."/>
            <person name="Chen Y."/>
            <person name="Clara V.K."/>
            <person name="Cobuzzi M."/>
            <person name="Conn O.L."/>
            <person name="Crosby I.A."/>
            <person name="Daly S.B."/>
            <person name="Depaz I.X."/>
            <person name="Dhaurali S."/>
            <person name="Dowdy K.M."/>
            <person name="Edokobi N.B."/>
            <person name="Ekanayake A.B."/>
            <person name="Ekekwe S.O."/>
            <person name="Emond M.A."/>
            <person name="Endres L."/>
            <person name="Eng S."/>
            <person name="Felkoski S.A."/>
            <person name="Gant C.D."/>
            <person name="Gaskin B."/>
            <person name="Gondal S."/>
            <person name="Gutmann J."/>
            <person name="Ha T.-A."/>
            <person name="Habteyes H."/>
            <person name="Hariri O."/>
            <person name="Healey R.M."/>
            <person name="Heins J.L."/>
            <person name="Henderson A.L."/>
            <person name="Hernandez F.M."/>
            <person name="Hoang P.T."/>
            <person name="Hope K.T."/>
            <person name="Husna A."/>
            <person name="Hussain A."/>
            <person name="Imani O."/>
            <person name="Jackson N.L."/>
            <person name="Jacob V.M."/>
            <person name="Kang C."/>
            <person name="Kantov R.M."/>
            <person name="Kavuru S."/>
            <person name="Kerr M.S."/>
            <person name="Khan O.A."/>
            <person name="Khan T.M."/>
            <person name="King T."/>
            <person name="Kulkarni R."/>
            <person name="Li A."/>
            <person name="Maczka C."/>
            <person name="Maisonet E."/>
            <person name="Majethia P.M."/>
            <person name="Malik D.A."/>
            <person name="Mariam A."/>
            <person name="Marquess E.B."/>
            <person name="Mattison J."/>
            <person name="Mcdonald N."/>
            <person name="Mehr S."/>
            <person name="Mengers S.R."/>
            <person name="Michaels D.P."/>
            <person name="Mondal S."/>
            <person name="Monney D.B."/>
            <person name="Nakhleh S.I."/>
            <person name="Ndubuizu N.C."/>
            <person name="Nguyen A.H."/>
            <person name="Nguyen K.M."/>
            <person name="Nguyen M.T."/>
            <person name="Nicholas M.L."/>
            <person name="Nimalan J.P."/>
            <person name="O'Connell R.A."/>
            <person name="Odoi E."/>
            <person name="Ojo L."/>
            <person name="Okoye A.E."/>
            <person name="Olateru-Olagbegi O."/>
            <person name="Osei K.V."/>
            <person name="Osei-Tutu A."/>
            <person name="Palilla A.M."/>
            <person name="Pancholi S."/>
            <person name="Park J.H."/>
            <person name="Patel K."/>
            <person name="Patel P."/>
            <person name="Pennington E."/>
            <person name="Peterson R.E."/>
            <person name="Pon J."/>
            <person name="Pourkarim H."/>
            <person name="Reed M.L."/>
            <person name="Rottman V."/>
            <person name="Salazar J."/>
            <person name="Samet S."/>
            <person name="Sendze O."/>
            <person name="Stelmack M.A."/>
            <person name="Stinnett R."/>
            <person name="Tchouaga A.L."/>
            <person name="Thompson E.M."/>
            <person name="Tran N.G."/>
            <person name="Truong T."/>
            <person name="Udo J.A."/>
            <person name="Verona L.T."/>
            <person name="Vu T.-Q."/>
            <person name="Wade J."/>
            <person name="Wang N.Q."/>
            <person name="Waters Z.M."/>
            <person name="Wellman R.J."/>
            <person name="Woldegabreal S."/>
            <person name="Yee A.C."/>
            <person name="Yirefu M."/>
            <person name="Zahangir S."/>
            <person name="Zhai Y."/>
            <person name="Devine C.L."/>
            <person name="Liao K."/>
            <person name="Prasad P.K."/>
            <person name="Ruthenberg K.J."/>
            <person name="Shonk J.A."/>
            <person name="Way M."/>
            <person name="Yousufi H.K."/>
            <person name="Cao L."/>
            <person name="Fox J."/>
            <person name="Hobbs E."/>
            <person name="Kilic S."/>
            <person name="Nunn R."/>
            <person name="Patel R."/>
            <person name="Rubenstein M."/>
            <person name="Cresawn S.G."/>
            <person name="Russell D.A."/>
            <person name="Pope W.H."/>
            <person name="Jacobs-Sera D."/>
            <person name="Hendrix R.W."/>
            <person name="Hatfull G.F."/>
            <person name="Erill I."/>
            <person name="Caruso S.M."/>
        </authorList>
    </citation>
    <scope>NUCLEOTIDE SEQUENCE [LARGE SCALE GENOMIC DNA]</scope>
</reference>
<dbReference type="EMBL" id="KX011169">
    <property type="protein sequence ID" value="ANH50587.1"/>
    <property type="molecule type" value="Genomic_DNA"/>
</dbReference>
<dbReference type="Proteomes" id="UP000203219">
    <property type="component" value="Segment"/>
</dbReference>
<name>A0A173GBA4_9CAUD</name>
<accession>A0A173GBA4</accession>
<sequence length="198" mass="23201">MLKYIGETNAYFAKGELYKEILLEKSDWASTLYSDIAKSLDCDLHEAHRARVVEAADGSHVLMTVQQALEKFNLVTDKPIARLRANLEEEGNVYRQQRVILQELLENHVAYTNITLWHGYENARDGGFDTKVDTIVEEDNESFRIEFYDRQSKKQMYWIYMNDFLTHFDFVPTKKDGPLALSLDYRLNQDYVDIDEVE</sequence>
<protein>
    <submittedName>
        <fullName evidence="1">Uncharacterized protein</fullName>
    </submittedName>
</protein>
<gene>
    <name evidence="1" type="ORF">SALINJAH_167</name>
</gene>
<organism evidence="1 2">
    <name type="scientific">Bacillus phage SalinJah</name>
    <dbReference type="NCBI Taxonomy" id="1837830"/>
    <lineage>
        <taxon>Viruses</taxon>
        <taxon>Duplodnaviria</taxon>
        <taxon>Heunggongvirae</taxon>
        <taxon>Uroviricota</taxon>
        <taxon>Caudoviricetes</taxon>
        <taxon>Herelleviridae</taxon>
        <taxon>Bastillevirinae</taxon>
        <taxon>Wphvirus</taxon>
        <taxon>Wphvirus BPS13</taxon>
    </lineage>
</organism>
<evidence type="ECO:0000313" key="2">
    <source>
        <dbReference type="Proteomes" id="UP000203219"/>
    </source>
</evidence>
<dbReference type="KEGG" id="vg:29059839"/>
<dbReference type="GeneID" id="29059839"/>
<proteinExistence type="predicted"/>
<dbReference type="RefSeq" id="YP_009282121.1">
    <property type="nucleotide sequence ID" value="NC_031034.1"/>
</dbReference>